<evidence type="ECO:0000313" key="2">
    <source>
        <dbReference type="EMBL" id="KAF0888186.1"/>
    </source>
</evidence>
<feature type="region of interest" description="Disordered" evidence="1">
    <location>
        <begin position="1"/>
        <end position="24"/>
    </location>
</feature>
<comment type="caution">
    <text evidence="2">The sequence shown here is derived from an EMBL/GenBank/DDBJ whole genome shotgun (WGS) entry which is preliminary data.</text>
</comment>
<accession>A0A6G1BJU8</accession>
<dbReference type="EMBL" id="SPHZ02000012">
    <property type="protein sequence ID" value="KAF0888186.1"/>
    <property type="molecule type" value="Genomic_DNA"/>
</dbReference>
<dbReference type="Proteomes" id="UP000479710">
    <property type="component" value="Unassembled WGS sequence"/>
</dbReference>
<name>A0A6G1BJU8_9ORYZ</name>
<proteinExistence type="predicted"/>
<reference evidence="2 3" key="1">
    <citation type="submission" date="2019-11" db="EMBL/GenBank/DDBJ databases">
        <title>Whole genome sequence of Oryza granulata.</title>
        <authorList>
            <person name="Li W."/>
        </authorList>
    </citation>
    <scope>NUCLEOTIDE SEQUENCE [LARGE SCALE GENOMIC DNA]</scope>
    <source>
        <strain evidence="3">cv. Menghai</strain>
        <tissue evidence="2">Leaf</tissue>
    </source>
</reference>
<feature type="region of interest" description="Disordered" evidence="1">
    <location>
        <begin position="66"/>
        <end position="100"/>
    </location>
</feature>
<feature type="compositionally biased region" description="Basic residues" evidence="1">
    <location>
        <begin position="76"/>
        <end position="85"/>
    </location>
</feature>
<gene>
    <name evidence="2" type="ORF">E2562_013642</name>
</gene>
<organism evidence="2 3">
    <name type="scientific">Oryza meyeriana var. granulata</name>
    <dbReference type="NCBI Taxonomy" id="110450"/>
    <lineage>
        <taxon>Eukaryota</taxon>
        <taxon>Viridiplantae</taxon>
        <taxon>Streptophyta</taxon>
        <taxon>Embryophyta</taxon>
        <taxon>Tracheophyta</taxon>
        <taxon>Spermatophyta</taxon>
        <taxon>Magnoliopsida</taxon>
        <taxon>Liliopsida</taxon>
        <taxon>Poales</taxon>
        <taxon>Poaceae</taxon>
        <taxon>BOP clade</taxon>
        <taxon>Oryzoideae</taxon>
        <taxon>Oryzeae</taxon>
        <taxon>Oryzinae</taxon>
        <taxon>Oryza</taxon>
        <taxon>Oryza meyeriana</taxon>
    </lineage>
</organism>
<evidence type="ECO:0000256" key="1">
    <source>
        <dbReference type="SAM" id="MobiDB-lite"/>
    </source>
</evidence>
<keyword evidence="3" id="KW-1185">Reference proteome</keyword>
<dbReference type="AlphaFoldDB" id="A0A6G1BJU8"/>
<sequence>MRVGRPIGKGGVGDSEACSGRHDGGRVLTRCSRLARTRSGSSRVIVPCLPRSSPSMATLLHATSRSPHARLTPTCRGHRPIRRRTPPPAIPSRQQGHLGSVRIPSQPPLLFRHLGSATRALDPHHHCKLISFDFHFEHYEE</sequence>
<protein>
    <submittedName>
        <fullName evidence="2">Uncharacterized protein</fullName>
    </submittedName>
</protein>
<evidence type="ECO:0000313" key="3">
    <source>
        <dbReference type="Proteomes" id="UP000479710"/>
    </source>
</evidence>